<keyword evidence="4" id="KW-0408">Iron</keyword>
<keyword evidence="9" id="KW-1185">Reference proteome</keyword>
<protein>
    <submittedName>
        <fullName evidence="8">(2Fe-2S)-binding protein</fullName>
    </submittedName>
</protein>
<dbReference type="InterPro" id="IPR036010">
    <property type="entry name" value="2Fe-2S_ferredoxin-like_sf"/>
</dbReference>
<dbReference type="SUPFAM" id="SSF54292">
    <property type="entry name" value="2Fe-2S ferredoxin-like"/>
    <property type="match status" value="1"/>
</dbReference>
<evidence type="ECO:0000256" key="1">
    <source>
        <dbReference type="ARBA" id="ARBA00010914"/>
    </source>
</evidence>
<dbReference type="PANTHER" id="PTHR23426">
    <property type="entry name" value="FERREDOXIN/ADRENODOXIN"/>
    <property type="match status" value="1"/>
</dbReference>
<gene>
    <name evidence="8" type="ORF">BAU07_22115</name>
</gene>
<accession>A0A193GHZ9</accession>
<dbReference type="EMBL" id="CP016172">
    <property type="protein sequence ID" value="ANN79455.1"/>
    <property type="molecule type" value="Genomic_DNA"/>
</dbReference>
<dbReference type="InterPro" id="IPR012675">
    <property type="entry name" value="Beta-grasp_dom_sf"/>
</dbReference>
<dbReference type="KEGG" id="bfz:BAU07_22115"/>
<sequence length="108" mass="11668">MPVAIFELPDGTQHTADVPEDWSLMEAARRDGLDGIVAECGGGAICGTCHVHVEQAWFERLEPAGPTEDALLEVVPERSPTSRLSCQVIMTPALDGIRVRVPSEQLSM</sequence>
<dbReference type="GO" id="GO:0005829">
    <property type="term" value="C:cytosol"/>
    <property type="evidence" value="ECO:0007669"/>
    <property type="project" value="TreeGrafter"/>
</dbReference>
<dbReference type="PROSITE" id="PS51085">
    <property type="entry name" value="2FE2S_FER_2"/>
    <property type="match status" value="1"/>
</dbReference>
<dbReference type="Gene3D" id="3.10.20.30">
    <property type="match status" value="1"/>
</dbReference>
<comment type="cofactor">
    <cofactor evidence="6">
        <name>[2Fe-2S] cluster</name>
        <dbReference type="ChEBI" id="CHEBI:190135"/>
    </cofactor>
</comment>
<comment type="similarity">
    <text evidence="1">Belongs to the adrenodoxin/putidaredoxin family.</text>
</comment>
<dbReference type="PRINTS" id="PR00355">
    <property type="entry name" value="ADRENODOXIN"/>
</dbReference>
<dbReference type="AlphaFoldDB" id="A0A193GHZ9"/>
<proteinExistence type="inferred from homology"/>
<dbReference type="Pfam" id="PF00111">
    <property type="entry name" value="Fer2"/>
    <property type="match status" value="1"/>
</dbReference>
<feature type="domain" description="2Fe-2S ferredoxin-type" evidence="7">
    <location>
        <begin position="2"/>
        <end position="105"/>
    </location>
</feature>
<keyword evidence="2" id="KW-0001">2Fe-2S</keyword>
<organism evidence="8 9">
    <name type="scientific">Bordetella flabilis</name>
    <dbReference type="NCBI Taxonomy" id="463014"/>
    <lineage>
        <taxon>Bacteria</taxon>
        <taxon>Pseudomonadati</taxon>
        <taxon>Pseudomonadota</taxon>
        <taxon>Betaproteobacteria</taxon>
        <taxon>Burkholderiales</taxon>
        <taxon>Alcaligenaceae</taxon>
        <taxon>Bordetella</taxon>
    </lineage>
</organism>
<evidence type="ECO:0000259" key="7">
    <source>
        <dbReference type="PROSITE" id="PS51085"/>
    </source>
</evidence>
<evidence type="ECO:0000256" key="5">
    <source>
        <dbReference type="ARBA" id="ARBA00023014"/>
    </source>
</evidence>
<evidence type="ECO:0000256" key="3">
    <source>
        <dbReference type="ARBA" id="ARBA00022723"/>
    </source>
</evidence>
<evidence type="ECO:0000256" key="6">
    <source>
        <dbReference type="ARBA" id="ARBA00034078"/>
    </source>
</evidence>
<dbReference type="GO" id="GO:0140647">
    <property type="term" value="P:P450-containing electron transport chain"/>
    <property type="evidence" value="ECO:0007669"/>
    <property type="project" value="InterPro"/>
</dbReference>
<evidence type="ECO:0000313" key="8">
    <source>
        <dbReference type="EMBL" id="ANN79455.1"/>
    </source>
</evidence>
<dbReference type="CDD" id="cd00207">
    <property type="entry name" value="fer2"/>
    <property type="match status" value="1"/>
</dbReference>
<dbReference type="InterPro" id="IPR001041">
    <property type="entry name" value="2Fe-2S_ferredoxin-type"/>
</dbReference>
<dbReference type="GO" id="GO:0046872">
    <property type="term" value="F:metal ion binding"/>
    <property type="evidence" value="ECO:0007669"/>
    <property type="project" value="UniProtKB-KW"/>
</dbReference>
<dbReference type="Proteomes" id="UP000091926">
    <property type="component" value="Chromosome"/>
</dbReference>
<dbReference type="GO" id="GO:0051537">
    <property type="term" value="F:2 iron, 2 sulfur cluster binding"/>
    <property type="evidence" value="ECO:0007669"/>
    <property type="project" value="UniProtKB-KW"/>
</dbReference>
<dbReference type="STRING" id="463014.BAU07_22115"/>
<dbReference type="OrthoDB" id="9799640at2"/>
<evidence type="ECO:0000313" key="9">
    <source>
        <dbReference type="Proteomes" id="UP000091926"/>
    </source>
</evidence>
<dbReference type="RefSeq" id="WP_066662560.1">
    <property type="nucleotide sequence ID" value="NZ_CBCSCL010000007.1"/>
</dbReference>
<keyword evidence="3" id="KW-0479">Metal-binding</keyword>
<reference evidence="8 9" key="1">
    <citation type="submission" date="2016-06" db="EMBL/GenBank/DDBJ databases">
        <title>Complete genome sequences of Bordetella bronchialis and Bordetella flabilis.</title>
        <authorList>
            <person name="LiPuma J.J."/>
            <person name="Spilker T."/>
        </authorList>
    </citation>
    <scope>NUCLEOTIDE SEQUENCE [LARGE SCALE GENOMIC DNA]</scope>
    <source>
        <strain evidence="8 9">AU10664</strain>
    </source>
</reference>
<keyword evidence="5" id="KW-0411">Iron-sulfur</keyword>
<evidence type="ECO:0000256" key="4">
    <source>
        <dbReference type="ARBA" id="ARBA00023004"/>
    </source>
</evidence>
<dbReference type="InterPro" id="IPR001055">
    <property type="entry name" value="Adrenodoxin-like"/>
</dbReference>
<evidence type="ECO:0000256" key="2">
    <source>
        <dbReference type="ARBA" id="ARBA00022714"/>
    </source>
</evidence>
<name>A0A193GHZ9_9BORD</name>
<dbReference type="PANTHER" id="PTHR23426:SF65">
    <property type="entry name" value="FERREDOXIN-2, MITOCHONDRIAL"/>
    <property type="match status" value="1"/>
</dbReference>
<dbReference type="GO" id="GO:0009055">
    <property type="term" value="F:electron transfer activity"/>
    <property type="evidence" value="ECO:0007669"/>
    <property type="project" value="TreeGrafter"/>
</dbReference>